<comment type="caution">
    <text evidence="13">Lacks conserved residue(s) required for the propagation of feature annotation.</text>
</comment>
<feature type="binding site" evidence="13">
    <location>
        <position position="14"/>
    </location>
    <ligand>
        <name>NADPH</name>
        <dbReference type="ChEBI" id="CHEBI:57783"/>
    </ligand>
</feature>
<dbReference type="NCBIfam" id="TIGR00243">
    <property type="entry name" value="Dxr"/>
    <property type="match status" value="1"/>
</dbReference>
<feature type="binding site" evidence="13">
    <location>
        <position position="184"/>
    </location>
    <ligand>
        <name>1-deoxy-D-xylulose 5-phosphate</name>
        <dbReference type="ChEBI" id="CHEBI:57792"/>
    </ligand>
</feature>
<dbReference type="Pfam" id="PF13288">
    <property type="entry name" value="DXPR_C"/>
    <property type="match status" value="1"/>
</dbReference>
<dbReference type="FunFam" id="1.10.1740.10:FF:000004">
    <property type="entry name" value="1-deoxy-D-xylulose 5-phosphate reductoisomerase"/>
    <property type="match status" value="1"/>
</dbReference>
<feature type="domain" description="DXP reductoisomerase C-terminal" evidence="16">
    <location>
        <begin position="269"/>
        <end position="385"/>
    </location>
</feature>
<dbReference type="Pfam" id="PF02670">
    <property type="entry name" value="DXP_reductoisom"/>
    <property type="match status" value="1"/>
</dbReference>
<feature type="binding site" evidence="13">
    <location>
        <position position="153"/>
    </location>
    <ligand>
        <name>Mn(2+)</name>
        <dbReference type="ChEBI" id="CHEBI:29035"/>
    </ligand>
</feature>
<dbReference type="GO" id="GO:0030145">
    <property type="term" value="F:manganese ion binding"/>
    <property type="evidence" value="ECO:0007669"/>
    <property type="project" value="TreeGrafter"/>
</dbReference>
<evidence type="ECO:0000256" key="1">
    <source>
        <dbReference type="ARBA" id="ARBA00001941"/>
    </source>
</evidence>
<dbReference type="Pfam" id="PF08436">
    <property type="entry name" value="DXP_redisom_C"/>
    <property type="match status" value="1"/>
</dbReference>
<dbReference type="SUPFAM" id="SSF55347">
    <property type="entry name" value="Glyceraldehyde-3-phosphate dehydrogenase-like, C-terminal domain"/>
    <property type="match status" value="1"/>
</dbReference>
<evidence type="ECO:0000256" key="11">
    <source>
        <dbReference type="ARBA" id="ARBA00054845"/>
    </source>
</evidence>
<evidence type="ECO:0000313" key="17">
    <source>
        <dbReference type="EMBL" id="SIQ16067.1"/>
    </source>
</evidence>
<dbReference type="SUPFAM" id="SSF51735">
    <property type="entry name" value="NAD(P)-binding Rossmann-fold domains"/>
    <property type="match status" value="1"/>
</dbReference>
<keyword evidence="13" id="KW-0460">Magnesium</keyword>
<feature type="binding site" evidence="13">
    <location>
        <position position="207"/>
    </location>
    <ligand>
        <name>1-deoxy-D-xylulose 5-phosphate</name>
        <dbReference type="ChEBI" id="CHEBI:57792"/>
    </ligand>
</feature>
<feature type="binding site" evidence="13">
    <location>
        <position position="220"/>
    </location>
    <ligand>
        <name>1-deoxy-D-xylulose 5-phosphate</name>
        <dbReference type="ChEBI" id="CHEBI:57792"/>
    </ligand>
</feature>
<feature type="binding site" evidence="13">
    <location>
        <position position="225"/>
    </location>
    <ligand>
        <name>1-deoxy-D-xylulose 5-phosphate</name>
        <dbReference type="ChEBI" id="CHEBI:57792"/>
    </ligand>
</feature>
<dbReference type="Gene3D" id="3.40.50.720">
    <property type="entry name" value="NAD(P)-binding Rossmann-like Domain"/>
    <property type="match status" value="1"/>
</dbReference>
<feature type="binding site" evidence="13">
    <location>
        <position position="129"/>
    </location>
    <ligand>
        <name>NADPH</name>
        <dbReference type="ChEBI" id="CHEBI:57783"/>
    </ligand>
</feature>
<comment type="pathway">
    <text evidence="2 13">Isoprenoid biosynthesis; isopentenyl diphosphate biosynthesis via DXP pathway; isopentenyl diphosphate from 1-deoxy-D-xylulose 5-phosphate: step 1/6.</text>
</comment>
<evidence type="ECO:0000256" key="9">
    <source>
        <dbReference type="ARBA" id="ARBA00023229"/>
    </source>
</evidence>
<evidence type="ECO:0000256" key="13">
    <source>
        <dbReference type="HAMAP-Rule" id="MF_00183"/>
    </source>
</evidence>
<evidence type="ECO:0000259" key="16">
    <source>
        <dbReference type="Pfam" id="PF13288"/>
    </source>
</evidence>
<accession>A0A1N6QHL1</accession>
<evidence type="ECO:0000259" key="15">
    <source>
        <dbReference type="Pfam" id="PF08436"/>
    </source>
</evidence>
<dbReference type="AlphaFoldDB" id="A0A1N6QHL1"/>
<dbReference type="InterPro" id="IPR036291">
    <property type="entry name" value="NAD(P)-bd_dom_sf"/>
</dbReference>
<dbReference type="PIRSF" id="PIRSF006205">
    <property type="entry name" value="Dxp_reductismrs"/>
    <property type="match status" value="1"/>
</dbReference>
<comment type="cofactor">
    <cofactor evidence="1">
        <name>Co(2+)</name>
        <dbReference type="ChEBI" id="CHEBI:48828"/>
    </cofactor>
</comment>
<keyword evidence="7 13" id="KW-0560">Oxidoreductase</keyword>
<evidence type="ECO:0000256" key="10">
    <source>
        <dbReference type="ARBA" id="ARBA00048543"/>
    </source>
</evidence>
<dbReference type="InterPro" id="IPR013512">
    <property type="entry name" value="DXP_reductoisomerase_N"/>
</dbReference>
<comment type="catalytic activity">
    <reaction evidence="10">
        <text>2-C-methyl-D-erythritol 4-phosphate + NADP(+) = 1-deoxy-D-xylulose 5-phosphate + NADPH + H(+)</text>
        <dbReference type="Rhea" id="RHEA:13717"/>
        <dbReference type="ChEBI" id="CHEBI:15378"/>
        <dbReference type="ChEBI" id="CHEBI:57783"/>
        <dbReference type="ChEBI" id="CHEBI:57792"/>
        <dbReference type="ChEBI" id="CHEBI:58262"/>
        <dbReference type="ChEBI" id="CHEBI:58349"/>
        <dbReference type="EC" id="1.1.1.267"/>
    </reaction>
    <physiologicalReaction direction="right-to-left" evidence="10">
        <dbReference type="Rhea" id="RHEA:13719"/>
    </physiologicalReaction>
</comment>
<keyword evidence="6 13" id="KW-0521">NADP</keyword>
<dbReference type="RefSeq" id="WP_076425404.1">
    <property type="nucleotide sequence ID" value="NZ_FTMP01000002.1"/>
</dbReference>
<feature type="binding site" evidence="13">
    <location>
        <position position="13"/>
    </location>
    <ligand>
        <name>NADPH</name>
        <dbReference type="ChEBI" id="CHEBI:57783"/>
    </ligand>
</feature>
<organism evidence="17 18">
    <name type="scientific">Aquipseudomonas alcaligenes</name>
    <name type="common">Pseudomonas alcaligenes</name>
    <dbReference type="NCBI Taxonomy" id="43263"/>
    <lineage>
        <taxon>Bacteria</taxon>
        <taxon>Pseudomonadati</taxon>
        <taxon>Pseudomonadota</taxon>
        <taxon>Gammaproteobacteria</taxon>
        <taxon>Pseudomonadales</taxon>
        <taxon>Pseudomonadaceae</taxon>
        <taxon>Aquipseudomonas</taxon>
    </lineage>
</organism>
<dbReference type="NCBIfam" id="NF003938">
    <property type="entry name" value="PRK05447.1-1"/>
    <property type="match status" value="1"/>
</dbReference>
<evidence type="ECO:0000256" key="4">
    <source>
        <dbReference type="ARBA" id="ARBA00012366"/>
    </source>
</evidence>
<dbReference type="GO" id="GO:0030604">
    <property type="term" value="F:1-deoxy-D-xylulose-5-phosphate reductoisomerase activity"/>
    <property type="evidence" value="ECO:0007669"/>
    <property type="project" value="UniProtKB-UniRule"/>
</dbReference>
<feature type="binding site" evidence="13">
    <location>
        <position position="128"/>
    </location>
    <ligand>
        <name>1-deoxy-D-xylulose 5-phosphate</name>
        <dbReference type="ChEBI" id="CHEBI:57792"/>
    </ligand>
</feature>
<keyword evidence="8 13" id="KW-0464">Manganese</keyword>
<evidence type="ECO:0000256" key="2">
    <source>
        <dbReference type="ARBA" id="ARBA00005094"/>
    </source>
</evidence>
<evidence type="ECO:0000256" key="12">
    <source>
        <dbReference type="ARBA" id="ARBA00071224"/>
    </source>
</evidence>
<dbReference type="Proteomes" id="UP000185841">
    <property type="component" value="Unassembled WGS sequence"/>
</dbReference>
<dbReference type="FunFam" id="3.40.50.720:FF:000045">
    <property type="entry name" value="1-deoxy-D-xylulose 5-phosphate reductoisomerase"/>
    <property type="match status" value="1"/>
</dbReference>
<dbReference type="PANTHER" id="PTHR30525">
    <property type="entry name" value="1-DEOXY-D-XYLULOSE 5-PHOSPHATE REDUCTOISOMERASE"/>
    <property type="match status" value="1"/>
</dbReference>
<dbReference type="SUPFAM" id="SSF69055">
    <property type="entry name" value="1-deoxy-D-xylulose-5-phosphate reductoisomerase, C-terminal domain"/>
    <property type="match status" value="1"/>
</dbReference>
<evidence type="ECO:0000256" key="8">
    <source>
        <dbReference type="ARBA" id="ARBA00023211"/>
    </source>
</evidence>
<dbReference type="InterPro" id="IPR003821">
    <property type="entry name" value="DXP_reductoisomerase"/>
</dbReference>
<dbReference type="InterPro" id="IPR013644">
    <property type="entry name" value="DXP_reductoisomerase_C"/>
</dbReference>
<dbReference type="EMBL" id="FTMP01000002">
    <property type="protein sequence ID" value="SIQ16067.1"/>
    <property type="molecule type" value="Genomic_DNA"/>
</dbReference>
<dbReference type="GO" id="GO:0070402">
    <property type="term" value="F:NADPH binding"/>
    <property type="evidence" value="ECO:0007669"/>
    <property type="project" value="InterPro"/>
</dbReference>
<dbReference type="GO" id="GO:0051484">
    <property type="term" value="P:isopentenyl diphosphate biosynthetic process, methylerythritol 4-phosphate pathway involved in terpenoid biosynthetic process"/>
    <property type="evidence" value="ECO:0007669"/>
    <property type="project" value="UniProtKB-ARBA"/>
</dbReference>
<evidence type="ECO:0000259" key="14">
    <source>
        <dbReference type="Pfam" id="PF02670"/>
    </source>
</evidence>
<sequence>MTQPQQITVLGATGSIGLSTLDVIARHPERYQAFALTGFSRMAELEQLCVRHRPQFAVVADEASAGRLQAALNGAGLPTQVLVGEDALCEVASHPQVDAVMAAIVGAAGLKPTLAAVRAGKKVLLANKEALVMSGALFMQAVREYGATLLPIDSEHNAIFQCLPGDYGHGLSAVGVRRILLTASGGPFRETPLDQLEKVSPEQACAHPNWSMGRKISVDSASMMNKGLELIEACWLFDARPAQVEVVIHPQSVIHSLVDYVDGSVLAQLGNPDMRTPIANALAWPERIDSGVAPLDLFAVARLDFQRPDEQRFPCLRLARQAAEAGGCAPARLNAANEVAVAAFLERRIRFPEIARMIEDTLDREASAAVENLDAVLAADARARALANDWLNRHGR</sequence>
<comment type="cofactor">
    <cofactor evidence="13">
        <name>Mg(2+)</name>
        <dbReference type="ChEBI" id="CHEBI:18420"/>
    </cofactor>
    <cofactor evidence="13">
        <name>Mn(2+)</name>
        <dbReference type="ChEBI" id="CHEBI:29035"/>
    </cofactor>
</comment>
<feature type="binding site" evidence="13">
    <location>
        <position position="213"/>
    </location>
    <ligand>
        <name>NADPH</name>
        <dbReference type="ChEBI" id="CHEBI:57783"/>
    </ligand>
</feature>
<feature type="domain" description="1-deoxy-D-xylulose 5-phosphate reductoisomerase C-terminal" evidence="15">
    <location>
        <begin position="149"/>
        <end position="237"/>
    </location>
</feature>
<feature type="binding site" evidence="13">
    <location>
        <position position="229"/>
    </location>
    <ligand>
        <name>1-deoxy-D-xylulose 5-phosphate</name>
        <dbReference type="ChEBI" id="CHEBI:57792"/>
    </ligand>
</feature>
<evidence type="ECO:0000256" key="6">
    <source>
        <dbReference type="ARBA" id="ARBA00022857"/>
    </source>
</evidence>
<dbReference type="PANTHER" id="PTHR30525:SF0">
    <property type="entry name" value="1-DEOXY-D-XYLULOSE 5-PHOSPHATE REDUCTOISOMERASE, CHLOROPLASTIC"/>
    <property type="match status" value="1"/>
</dbReference>
<dbReference type="InterPro" id="IPR036169">
    <property type="entry name" value="DXPR_C_sf"/>
</dbReference>
<feature type="binding site" evidence="13">
    <location>
        <position position="155"/>
    </location>
    <ligand>
        <name>1-deoxy-D-xylulose 5-phosphate</name>
        <dbReference type="ChEBI" id="CHEBI:57792"/>
    </ligand>
</feature>
<feature type="domain" description="1-deoxy-D-xylulose 5-phosphate reductoisomerase N-terminal" evidence="14">
    <location>
        <begin position="7"/>
        <end position="135"/>
    </location>
</feature>
<evidence type="ECO:0000256" key="7">
    <source>
        <dbReference type="ARBA" id="ARBA00023002"/>
    </source>
</evidence>
<comment type="function">
    <text evidence="11 13">Catalyzes the NADPH-dependent rearrangement and reduction of 1-deoxy-D-xylulose-5-phosphate (DXP) to 2-C-methyl-D-erythritol 4-phosphate (MEP).</text>
</comment>
<dbReference type="NCBIfam" id="NF009114">
    <property type="entry name" value="PRK12464.1"/>
    <property type="match status" value="1"/>
</dbReference>
<evidence type="ECO:0000256" key="5">
    <source>
        <dbReference type="ARBA" id="ARBA00022723"/>
    </source>
</evidence>
<feature type="binding site" evidence="13">
    <location>
        <position position="15"/>
    </location>
    <ligand>
        <name>NADPH</name>
        <dbReference type="ChEBI" id="CHEBI:57783"/>
    </ligand>
</feature>
<dbReference type="EC" id="1.1.1.267" evidence="4 13"/>
<reference evidence="17 18" key="1">
    <citation type="submission" date="2017-01" db="EMBL/GenBank/DDBJ databases">
        <authorList>
            <person name="Mah S.A."/>
            <person name="Swanson W.J."/>
            <person name="Moy G.W."/>
            <person name="Vacquier V.D."/>
        </authorList>
    </citation>
    <scope>NUCLEOTIDE SEQUENCE [LARGE SCALE GENOMIC DNA]</scope>
    <source>
        <strain evidence="17 18">RU36E</strain>
    </source>
</reference>
<feature type="binding site" evidence="13">
    <location>
        <position position="16"/>
    </location>
    <ligand>
        <name>NADPH</name>
        <dbReference type="ChEBI" id="CHEBI:57783"/>
    </ligand>
</feature>
<dbReference type="Gene3D" id="1.10.1740.10">
    <property type="match status" value="1"/>
</dbReference>
<feature type="binding site" evidence="13">
    <location>
        <position position="229"/>
    </location>
    <ligand>
        <name>Mn(2+)</name>
        <dbReference type="ChEBI" id="CHEBI:29035"/>
    </ligand>
</feature>
<keyword evidence="9 13" id="KW-0414">Isoprene biosynthesis</keyword>
<keyword evidence="17" id="KW-0413">Isomerase</keyword>
<evidence type="ECO:0000256" key="3">
    <source>
        <dbReference type="ARBA" id="ARBA00006825"/>
    </source>
</evidence>
<dbReference type="InterPro" id="IPR026877">
    <property type="entry name" value="DXPR_C"/>
</dbReference>
<feature type="binding site" evidence="13">
    <location>
        <position position="226"/>
    </location>
    <ligand>
        <name>1-deoxy-D-xylulose 5-phosphate</name>
        <dbReference type="ChEBI" id="CHEBI:57792"/>
    </ligand>
</feature>
<dbReference type="HAMAP" id="MF_00183">
    <property type="entry name" value="DXP_reductoisom"/>
    <property type="match status" value="1"/>
</dbReference>
<proteinExistence type="inferred from homology"/>
<keyword evidence="5 13" id="KW-0479">Metal-binding</keyword>
<name>A0A1N6QHL1_AQUAC</name>
<feature type="binding site" evidence="13">
    <location>
        <position position="127"/>
    </location>
    <ligand>
        <name>NADPH</name>
        <dbReference type="ChEBI" id="CHEBI:57783"/>
    </ligand>
</feature>
<dbReference type="UniPathway" id="UPA00056">
    <property type="reaction ID" value="UER00092"/>
</dbReference>
<comment type="similarity">
    <text evidence="3 13">Belongs to the DXR family.</text>
</comment>
<feature type="binding site" evidence="13">
    <location>
        <position position="155"/>
    </location>
    <ligand>
        <name>Mn(2+)</name>
        <dbReference type="ChEBI" id="CHEBI:29035"/>
    </ligand>
</feature>
<evidence type="ECO:0000313" key="18">
    <source>
        <dbReference type="Proteomes" id="UP000185841"/>
    </source>
</evidence>
<gene>
    <name evidence="13" type="primary">dxr</name>
    <name evidence="17" type="ORF">SAMN05878282_102464</name>
</gene>
<feature type="binding site" evidence="13">
    <location>
        <position position="154"/>
    </location>
    <ligand>
        <name>1-deoxy-D-xylulose 5-phosphate</name>
        <dbReference type="ChEBI" id="CHEBI:57792"/>
    </ligand>
</feature>
<dbReference type="GO" id="GO:0016853">
    <property type="term" value="F:isomerase activity"/>
    <property type="evidence" value="ECO:0007669"/>
    <property type="project" value="UniProtKB-KW"/>
</dbReference>
<protein>
    <recommendedName>
        <fullName evidence="12 13">1-deoxy-D-xylulose 5-phosphate reductoisomerase</fullName>
        <shortName evidence="13">DXP reductoisomerase</shortName>
        <ecNumber evidence="4 13">1.1.1.267</ecNumber>
    </recommendedName>
    <alternativeName>
        <fullName evidence="13">1-deoxyxylulose-5-phosphate reductoisomerase</fullName>
    </alternativeName>
    <alternativeName>
        <fullName evidence="13">2-C-methyl-D-erythritol 4-phosphate synthase</fullName>
    </alternativeName>
</protein>